<dbReference type="Pfam" id="PF13579">
    <property type="entry name" value="Glyco_trans_4_4"/>
    <property type="match status" value="1"/>
</dbReference>
<dbReference type="InterPro" id="IPR001296">
    <property type="entry name" value="Glyco_trans_1"/>
</dbReference>
<dbReference type="CDD" id="cd03794">
    <property type="entry name" value="GT4_WbuB-like"/>
    <property type="match status" value="1"/>
</dbReference>
<dbReference type="Proteomes" id="UP000306196">
    <property type="component" value="Unassembled WGS sequence"/>
</dbReference>
<feature type="domain" description="Glycosyltransferase subfamily 4-like N-terminal" evidence="3">
    <location>
        <begin position="16"/>
        <end position="199"/>
    </location>
</feature>
<protein>
    <submittedName>
        <fullName evidence="4">Colanic acid biosynthesis glycosyltransferase WcaI</fullName>
    </submittedName>
</protein>
<evidence type="ECO:0000259" key="3">
    <source>
        <dbReference type="Pfam" id="PF13579"/>
    </source>
</evidence>
<dbReference type="NCBIfam" id="NF007640">
    <property type="entry name" value="PRK10307.1"/>
    <property type="match status" value="1"/>
</dbReference>
<proteinExistence type="predicted"/>
<accession>A0A5R8K7U7</accession>
<name>A0A5R8K7U7_9BACT</name>
<dbReference type="InterPro" id="IPR050194">
    <property type="entry name" value="Glycosyltransferase_grp1"/>
</dbReference>
<sequence>MRVIVCGINYAPEMIGIGPCNTALCEWLKAQGHDVVMVTAFPYYPSWKKREEDRGRWSSKEMVNGVEVHRCWHYVPEHPTVVKRMLHEASFVKTSFLKQMMLPRADVYMVVSPPLVLGVSAWLVSLMKRAPFVFHVQDLQPDAAVALGLLKPGWLTKILYGLESFAYRSAARVSGISEAMTDAYVAKGIARSKTICFPNSTVIPPLESLPGRGHFRKRHGIRDDEFVALYSGNLGEKQGLDVLDAVARILKSERIRIVICGDGARRLKLEDEMLKQGLKNLLLLPLQPRREYEEMLVDADACMITQQPGSGACFFPSKLLTTLAFGRAVVAVADEESVLSRAVREGGFGVVVPPRDSAALVAKLEELAASPAQVEEMGRVGRRYVERFEAVQVMPPFEAALKELSGVD</sequence>
<keyword evidence="1" id="KW-1133">Transmembrane helix</keyword>
<dbReference type="Pfam" id="PF00534">
    <property type="entry name" value="Glycos_transf_1"/>
    <property type="match status" value="1"/>
</dbReference>
<dbReference type="PANTHER" id="PTHR45947">
    <property type="entry name" value="SULFOQUINOVOSYL TRANSFERASE SQD2"/>
    <property type="match status" value="1"/>
</dbReference>
<comment type="caution">
    <text evidence="4">The sequence shown here is derived from an EMBL/GenBank/DDBJ whole genome shotgun (WGS) entry which is preliminary data.</text>
</comment>
<organism evidence="4 5">
    <name type="scientific">Phragmitibacter flavus</name>
    <dbReference type="NCBI Taxonomy" id="2576071"/>
    <lineage>
        <taxon>Bacteria</taxon>
        <taxon>Pseudomonadati</taxon>
        <taxon>Verrucomicrobiota</taxon>
        <taxon>Verrucomicrobiia</taxon>
        <taxon>Verrucomicrobiales</taxon>
        <taxon>Verrucomicrobiaceae</taxon>
        <taxon>Phragmitibacter</taxon>
    </lineage>
</organism>
<dbReference type="RefSeq" id="WP_138088602.1">
    <property type="nucleotide sequence ID" value="NZ_VAUV01000025.1"/>
</dbReference>
<dbReference type="Gene3D" id="3.40.50.2000">
    <property type="entry name" value="Glycogen Phosphorylase B"/>
    <property type="match status" value="2"/>
</dbReference>
<keyword evidence="1" id="KW-0812">Transmembrane</keyword>
<dbReference type="PANTHER" id="PTHR45947:SF3">
    <property type="entry name" value="SULFOQUINOVOSYL TRANSFERASE SQD2"/>
    <property type="match status" value="1"/>
</dbReference>
<reference evidence="4 5" key="1">
    <citation type="submission" date="2019-05" db="EMBL/GenBank/DDBJ databases">
        <title>Verrucobacter flavum gen. nov., sp. nov. a new member of the family Verrucomicrobiaceae.</title>
        <authorList>
            <person name="Szuroczki S."/>
            <person name="Abbaszade G."/>
            <person name="Szabo A."/>
            <person name="Felfoldi T."/>
            <person name="Schumann P."/>
            <person name="Boka K."/>
            <person name="Keki Z."/>
            <person name="Toumi M."/>
            <person name="Toth E."/>
        </authorList>
    </citation>
    <scope>NUCLEOTIDE SEQUENCE [LARGE SCALE GENOMIC DNA]</scope>
    <source>
        <strain evidence="4 5">MG-N-17</strain>
    </source>
</reference>
<evidence type="ECO:0000313" key="4">
    <source>
        <dbReference type="EMBL" id="TLD68411.1"/>
    </source>
</evidence>
<evidence type="ECO:0000259" key="2">
    <source>
        <dbReference type="Pfam" id="PF00534"/>
    </source>
</evidence>
<dbReference type="OrthoDB" id="9811902at2"/>
<feature type="transmembrane region" description="Helical" evidence="1">
    <location>
        <begin position="107"/>
        <end position="127"/>
    </location>
</feature>
<dbReference type="SUPFAM" id="SSF53756">
    <property type="entry name" value="UDP-Glycosyltransferase/glycogen phosphorylase"/>
    <property type="match status" value="1"/>
</dbReference>
<dbReference type="GO" id="GO:0016758">
    <property type="term" value="F:hexosyltransferase activity"/>
    <property type="evidence" value="ECO:0007669"/>
    <property type="project" value="TreeGrafter"/>
</dbReference>
<keyword evidence="5" id="KW-1185">Reference proteome</keyword>
<gene>
    <name evidence="4" type="primary">wcaI</name>
    <name evidence="4" type="ORF">FEM03_22665</name>
</gene>
<keyword evidence="1" id="KW-0472">Membrane</keyword>
<evidence type="ECO:0000313" key="5">
    <source>
        <dbReference type="Proteomes" id="UP000306196"/>
    </source>
</evidence>
<feature type="domain" description="Glycosyl transferase family 1" evidence="2">
    <location>
        <begin position="215"/>
        <end position="382"/>
    </location>
</feature>
<dbReference type="InterPro" id="IPR028098">
    <property type="entry name" value="Glyco_trans_4-like_N"/>
</dbReference>
<dbReference type="EMBL" id="VAUV01000025">
    <property type="protein sequence ID" value="TLD68411.1"/>
    <property type="molecule type" value="Genomic_DNA"/>
</dbReference>
<keyword evidence="4" id="KW-0808">Transferase</keyword>
<dbReference type="AlphaFoldDB" id="A0A5R8K7U7"/>
<evidence type="ECO:0000256" key="1">
    <source>
        <dbReference type="SAM" id="Phobius"/>
    </source>
</evidence>